<accession>A0A7Y3ZXC8</accession>
<sequence length="78" mass="9120">MKSKTKLLGKIEFDTDKLIQDLEVISQFPVFEEEYNEFNSGTWINNSLWNDNGDYRNTQYKDNPNSAKLTELGKKLTI</sequence>
<evidence type="ECO:0000313" key="2">
    <source>
        <dbReference type="Proteomes" id="UP000565719"/>
    </source>
</evidence>
<comment type="caution">
    <text evidence="1">The sequence shown here is derived from an EMBL/GenBank/DDBJ whole genome shotgun (WGS) entry which is preliminary data.</text>
</comment>
<reference evidence="1 2" key="1">
    <citation type="submission" date="2019-09" db="EMBL/GenBank/DDBJ databases">
        <title>Draft genome sequencing and comparative genomics of hatchery-associated Vibrios.</title>
        <authorList>
            <person name="Kehlet-Delgado H."/>
            <person name="Mueller R.S."/>
        </authorList>
    </citation>
    <scope>NUCLEOTIDE SEQUENCE [LARGE SCALE GENOMIC DNA]</scope>
    <source>
        <strain evidence="1 2">99-46-Y</strain>
    </source>
</reference>
<dbReference type="SUPFAM" id="SSF51197">
    <property type="entry name" value="Clavaminate synthase-like"/>
    <property type="match status" value="1"/>
</dbReference>
<dbReference type="RefSeq" id="WP_171360309.1">
    <property type="nucleotide sequence ID" value="NZ_VTXC01000011.1"/>
</dbReference>
<dbReference type="InterPro" id="IPR027443">
    <property type="entry name" value="IPNS-like_sf"/>
</dbReference>
<dbReference type="Gene3D" id="2.60.120.330">
    <property type="entry name" value="B-lactam Antibiotic, Isopenicillin N Synthase, Chain"/>
    <property type="match status" value="1"/>
</dbReference>
<dbReference type="EMBL" id="VTXC01000011">
    <property type="protein sequence ID" value="NOH70856.1"/>
    <property type="molecule type" value="Genomic_DNA"/>
</dbReference>
<proteinExistence type="predicted"/>
<protein>
    <submittedName>
        <fullName evidence="1">Uncharacterized protein</fullName>
    </submittedName>
</protein>
<dbReference type="Proteomes" id="UP000565719">
    <property type="component" value="Unassembled WGS sequence"/>
</dbReference>
<evidence type="ECO:0000313" key="1">
    <source>
        <dbReference type="EMBL" id="NOH70856.1"/>
    </source>
</evidence>
<gene>
    <name evidence="1" type="ORF">F0225_05800</name>
</gene>
<dbReference type="AlphaFoldDB" id="A0A7Y3ZXC8"/>
<organism evidence="1 2">
    <name type="scientific">Vibrio pectenicida</name>
    <dbReference type="NCBI Taxonomy" id="62763"/>
    <lineage>
        <taxon>Bacteria</taxon>
        <taxon>Pseudomonadati</taxon>
        <taxon>Pseudomonadota</taxon>
        <taxon>Gammaproteobacteria</taxon>
        <taxon>Vibrionales</taxon>
        <taxon>Vibrionaceae</taxon>
        <taxon>Vibrio</taxon>
    </lineage>
</organism>
<name>A0A7Y3ZXC8_9VIBR</name>